<gene>
    <name evidence="2" type="ORF">V1477_009776</name>
</gene>
<keyword evidence="3" id="KW-1185">Reference proteome</keyword>
<feature type="non-terminal residue" evidence="2">
    <location>
        <position position="368"/>
    </location>
</feature>
<proteinExistence type="predicted"/>
<dbReference type="EMBL" id="JAYRBN010000058">
    <property type="protein sequence ID" value="KAL2742147.1"/>
    <property type="molecule type" value="Genomic_DNA"/>
</dbReference>
<comment type="caution">
    <text evidence="2">The sequence shown here is derived from an EMBL/GenBank/DDBJ whole genome shotgun (WGS) entry which is preliminary data.</text>
</comment>
<dbReference type="Proteomes" id="UP001607303">
    <property type="component" value="Unassembled WGS sequence"/>
</dbReference>
<reference evidence="2 3" key="1">
    <citation type="journal article" date="2024" name="Ann. Entomol. Soc. Am.">
        <title>Genomic analyses of the southern and eastern yellowjacket wasps (Hymenoptera: Vespidae) reveal evolutionary signatures of social life.</title>
        <authorList>
            <person name="Catto M.A."/>
            <person name="Caine P.B."/>
            <person name="Orr S.E."/>
            <person name="Hunt B.G."/>
            <person name="Goodisman M.A.D."/>
        </authorList>
    </citation>
    <scope>NUCLEOTIDE SEQUENCE [LARGE SCALE GENOMIC DNA]</scope>
    <source>
        <strain evidence="2">232</strain>
        <tissue evidence="2">Head and thorax</tissue>
    </source>
</reference>
<keyword evidence="1" id="KW-1133">Transmembrane helix</keyword>
<organism evidence="2 3">
    <name type="scientific">Vespula maculifrons</name>
    <name type="common">Eastern yellow jacket</name>
    <name type="synonym">Wasp</name>
    <dbReference type="NCBI Taxonomy" id="7453"/>
    <lineage>
        <taxon>Eukaryota</taxon>
        <taxon>Metazoa</taxon>
        <taxon>Ecdysozoa</taxon>
        <taxon>Arthropoda</taxon>
        <taxon>Hexapoda</taxon>
        <taxon>Insecta</taxon>
        <taxon>Pterygota</taxon>
        <taxon>Neoptera</taxon>
        <taxon>Endopterygota</taxon>
        <taxon>Hymenoptera</taxon>
        <taxon>Apocrita</taxon>
        <taxon>Aculeata</taxon>
        <taxon>Vespoidea</taxon>
        <taxon>Vespidae</taxon>
        <taxon>Vespinae</taxon>
        <taxon>Vespula</taxon>
    </lineage>
</organism>
<feature type="transmembrane region" description="Helical" evidence="1">
    <location>
        <begin position="108"/>
        <end position="135"/>
    </location>
</feature>
<evidence type="ECO:0000256" key="1">
    <source>
        <dbReference type="SAM" id="Phobius"/>
    </source>
</evidence>
<evidence type="ECO:0000313" key="2">
    <source>
        <dbReference type="EMBL" id="KAL2742147.1"/>
    </source>
</evidence>
<sequence length="368" mass="41150">MVDSVLYVYRRFAERPFRKAKRDETMPDCSRFATDDPPLIIPFALSPFRALQLPPPFDMMTEGERERERGVGEADEQALQQLESHSDGNWITEDPTPLLLLLLLLLLLYYRAVAAVTAAAVTAVAVAVAVAVAIFSSSSEILNISIEIMRIRDKTIRETNKSGELVVLRSEEKISLERSRKRVIDFCSHLIISDKKGKKKKKEEKGKEEKKYGRIPINTIGENVRLVAMLWLVCSTVLADERYQSSPLRFPILVKDITSLCGCSACGTSPTVLEKCIHKEESRGSVVASCSVSKSQGLPFEGSSFVMMRLMVQTMSLFRGATVTVIINHHAGLDDTRPSNRNVVILPVLDLPKVQQHEKDSISLYLRS</sequence>
<dbReference type="AlphaFoldDB" id="A0ABD2CAR7"/>
<keyword evidence="1" id="KW-0812">Transmembrane</keyword>
<keyword evidence="1" id="KW-0472">Membrane</keyword>
<evidence type="ECO:0000313" key="3">
    <source>
        <dbReference type="Proteomes" id="UP001607303"/>
    </source>
</evidence>
<protein>
    <submittedName>
        <fullName evidence="2">Uncharacterized protein</fullName>
    </submittedName>
</protein>
<name>A0ABD2CAR7_VESMC</name>
<accession>A0ABD2CAR7</accession>